<dbReference type="SUPFAM" id="SSF54001">
    <property type="entry name" value="Cysteine proteinases"/>
    <property type="match status" value="1"/>
</dbReference>
<dbReference type="GO" id="GO:0006508">
    <property type="term" value="P:proteolysis"/>
    <property type="evidence" value="ECO:0007669"/>
    <property type="project" value="UniProtKB-KW"/>
</dbReference>
<sequence>MNEIVSTLKHLDALRPPSLPAFEVPALPDLAALHPLAEAMNGETSLIDDTLRHHGLQRADLTRLVSSAAAPVRSAQQDLVALGMSFLQRALPLAAAALMPDPAAALSARAELMRLATNTAQEALAHLGQLEGDLRPIIADLDSLAAGDDPELRTTPQMAAEEPPEPVRVEPAAHVEERVVDNPEDAGDAAAGQRAVDAALTQLGRPYVWGGTGENGFDCSGLTQWAYRQAGVEIPRTADQQAVGTQVSAEELQPGDLAVWDGHVAMYIGDGQMVEAGDPVQTNPVRTNNMGMAFQGFYRPTAQ</sequence>
<dbReference type="RefSeq" id="WP_108430972.1">
    <property type="nucleotide sequence ID" value="NZ_CP026947.1"/>
</dbReference>
<dbReference type="Pfam" id="PF00877">
    <property type="entry name" value="NLPC_P60"/>
    <property type="match status" value="1"/>
</dbReference>
<name>A0A2U1T720_9CORY</name>
<dbReference type="PANTHER" id="PTHR47359:SF3">
    <property type="entry name" value="NLP_P60 DOMAIN-CONTAINING PROTEIN-RELATED"/>
    <property type="match status" value="1"/>
</dbReference>
<dbReference type="OrthoDB" id="5177647at2"/>
<evidence type="ECO:0000259" key="5">
    <source>
        <dbReference type="PROSITE" id="PS51935"/>
    </source>
</evidence>
<keyword evidence="3 6" id="KW-0378">Hydrolase</keyword>
<dbReference type="KEGG" id="cyz:C3B44_02450"/>
<dbReference type="Gene3D" id="3.90.1720.10">
    <property type="entry name" value="endopeptidase domain like (from Nostoc punctiforme)"/>
    <property type="match status" value="1"/>
</dbReference>
<keyword evidence="4" id="KW-0788">Thiol protease</keyword>
<keyword evidence="7" id="KW-1185">Reference proteome</keyword>
<proteinExistence type="inferred from homology"/>
<evidence type="ECO:0000256" key="1">
    <source>
        <dbReference type="ARBA" id="ARBA00007074"/>
    </source>
</evidence>
<accession>A0A2U1T720</accession>
<dbReference type="InterPro" id="IPR000064">
    <property type="entry name" value="NLP_P60_dom"/>
</dbReference>
<keyword evidence="2" id="KW-0645">Protease</keyword>
<reference evidence="7" key="1">
    <citation type="submission" date="2018-04" db="EMBL/GenBank/DDBJ databases">
        <authorList>
            <person name="Liu S."/>
            <person name="Wang Z."/>
            <person name="Li J."/>
        </authorList>
    </citation>
    <scope>NUCLEOTIDE SEQUENCE [LARGE SCALE GENOMIC DNA]</scope>
    <source>
        <strain evidence="7">2189</strain>
    </source>
</reference>
<dbReference type="InterPro" id="IPR051794">
    <property type="entry name" value="PG_Endopeptidase_C40"/>
</dbReference>
<dbReference type="Proteomes" id="UP000244989">
    <property type="component" value="Unassembled WGS sequence"/>
</dbReference>
<evidence type="ECO:0000313" key="6">
    <source>
        <dbReference type="EMBL" id="PWC01794.1"/>
    </source>
</evidence>
<organism evidence="6 7">
    <name type="scientific">Corynebacterium yudongzhengii</name>
    <dbReference type="NCBI Taxonomy" id="2080740"/>
    <lineage>
        <taxon>Bacteria</taxon>
        <taxon>Bacillati</taxon>
        <taxon>Actinomycetota</taxon>
        <taxon>Actinomycetes</taxon>
        <taxon>Mycobacteriales</taxon>
        <taxon>Corynebacteriaceae</taxon>
        <taxon>Corynebacterium</taxon>
    </lineage>
</organism>
<comment type="similarity">
    <text evidence="1">Belongs to the peptidase C40 family.</text>
</comment>
<dbReference type="EMBL" id="QEEZ01000008">
    <property type="protein sequence ID" value="PWC01794.1"/>
    <property type="molecule type" value="Genomic_DNA"/>
</dbReference>
<dbReference type="AlphaFoldDB" id="A0A2U1T720"/>
<evidence type="ECO:0000256" key="3">
    <source>
        <dbReference type="ARBA" id="ARBA00022801"/>
    </source>
</evidence>
<dbReference type="PROSITE" id="PS51935">
    <property type="entry name" value="NLPC_P60"/>
    <property type="match status" value="1"/>
</dbReference>
<protein>
    <submittedName>
        <fullName evidence="6">Glycoside hydrolase</fullName>
    </submittedName>
</protein>
<gene>
    <name evidence="6" type="ORF">DF222_05535</name>
</gene>
<dbReference type="PANTHER" id="PTHR47359">
    <property type="entry name" value="PEPTIDOGLYCAN DL-ENDOPEPTIDASE CWLO"/>
    <property type="match status" value="1"/>
</dbReference>
<evidence type="ECO:0000256" key="2">
    <source>
        <dbReference type="ARBA" id="ARBA00022670"/>
    </source>
</evidence>
<evidence type="ECO:0000256" key="4">
    <source>
        <dbReference type="ARBA" id="ARBA00022807"/>
    </source>
</evidence>
<dbReference type="GO" id="GO:0008234">
    <property type="term" value="F:cysteine-type peptidase activity"/>
    <property type="evidence" value="ECO:0007669"/>
    <property type="project" value="UniProtKB-KW"/>
</dbReference>
<feature type="domain" description="NlpC/P60" evidence="5">
    <location>
        <begin position="189"/>
        <end position="303"/>
    </location>
</feature>
<evidence type="ECO:0000313" key="7">
    <source>
        <dbReference type="Proteomes" id="UP000244989"/>
    </source>
</evidence>
<comment type="caution">
    <text evidence="6">The sequence shown here is derived from an EMBL/GenBank/DDBJ whole genome shotgun (WGS) entry which is preliminary data.</text>
</comment>
<dbReference type="InterPro" id="IPR038765">
    <property type="entry name" value="Papain-like_cys_pep_sf"/>
</dbReference>